<dbReference type="Proteomes" id="UP000295351">
    <property type="component" value="Unassembled WGS sequence"/>
</dbReference>
<feature type="domain" description="CHASE" evidence="5">
    <location>
        <begin position="159"/>
        <end position="306"/>
    </location>
</feature>
<dbReference type="NCBIfam" id="TIGR00229">
    <property type="entry name" value="sensory_box"/>
    <property type="match status" value="2"/>
</dbReference>
<dbReference type="SUPFAM" id="SSF55785">
    <property type="entry name" value="PYP-like sensor domain (PAS domain)"/>
    <property type="match status" value="3"/>
</dbReference>
<dbReference type="InterPro" id="IPR001610">
    <property type="entry name" value="PAC"/>
</dbReference>
<dbReference type="CDD" id="cd01949">
    <property type="entry name" value="GGDEF"/>
    <property type="match status" value="1"/>
</dbReference>
<dbReference type="Pfam" id="PF00563">
    <property type="entry name" value="EAL"/>
    <property type="match status" value="1"/>
</dbReference>
<dbReference type="PROSITE" id="PS50112">
    <property type="entry name" value="PAS"/>
    <property type="match status" value="2"/>
</dbReference>
<feature type="domain" description="EAL" evidence="6">
    <location>
        <begin position="967"/>
        <end position="1218"/>
    </location>
</feature>
<dbReference type="GO" id="GO:0003824">
    <property type="term" value="F:catalytic activity"/>
    <property type="evidence" value="ECO:0007669"/>
    <property type="project" value="UniProtKB-ARBA"/>
</dbReference>
<dbReference type="PROSITE" id="PS50839">
    <property type="entry name" value="CHASE"/>
    <property type="match status" value="1"/>
</dbReference>
<dbReference type="Pfam" id="PF08447">
    <property type="entry name" value="PAS_3"/>
    <property type="match status" value="3"/>
</dbReference>
<keyword evidence="1" id="KW-0175">Coiled coil</keyword>
<dbReference type="Pfam" id="PF03924">
    <property type="entry name" value="CHASE"/>
    <property type="match status" value="1"/>
</dbReference>
<evidence type="ECO:0000313" key="8">
    <source>
        <dbReference type="EMBL" id="TCN45759.1"/>
    </source>
</evidence>
<feature type="transmembrane region" description="Helical" evidence="2">
    <location>
        <begin position="31"/>
        <end position="54"/>
    </location>
</feature>
<feature type="coiled-coil region" evidence="1">
    <location>
        <begin position="767"/>
        <end position="794"/>
    </location>
</feature>
<dbReference type="SMART" id="SM01079">
    <property type="entry name" value="CHASE"/>
    <property type="match status" value="1"/>
</dbReference>
<dbReference type="InterPro" id="IPR035919">
    <property type="entry name" value="EAL_sf"/>
</dbReference>
<feature type="domain" description="PAC" evidence="4">
    <location>
        <begin position="580"/>
        <end position="631"/>
    </location>
</feature>
<dbReference type="InterPro" id="IPR000700">
    <property type="entry name" value="PAS-assoc_C"/>
</dbReference>
<dbReference type="PANTHER" id="PTHR44757">
    <property type="entry name" value="DIGUANYLATE CYCLASE DGCP"/>
    <property type="match status" value="1"/>
</dbReference>
<dbReference type="FunFam" id="3.30.70.270:FF:000001">
    <property type="entry name" value="Diguanylate cyclase domain protein"/>
    <property type="match status" value="1"/>
</dbReference>
<feature type="domain" description="PAS" evidence="3">
    <location>
        <begin position="646"/>
        <end position="718"/>
    </location>
</feature>
<dbReference type="CDD" id="cd01948">
    <property type="entry name" value="EAL"/>
    <property type="match status" value="1"/>
</dbReference>
<dbReference type="InterPro" id="IPR001633">
    <property type="entry name" value="EAL_dom"/>
</dbReference>
<dbReference type="InterPro" id="IPR006189">
    <property type="entry name" value="CHASE_dom"/>
</dbReference>
<dbReference type="Gene3D" id="3.20.20.450">
    <property type="entry name" value="EAL domain"/>
    <property type="match status" value="1"/>
</dbReference>
<dbReference type="InterPro" id="IPR035965">
    <property type="entry name" value="PAS-like_dom_sf"/>
</dbReference>
<feature type="transmembrane region" description="Helical" evidence="2">
    <location>
        <begin position="60"/>
        <end position="78"/>
    </location>
</feature>
<dbReference type="PROSITE" id="PS50887">
    <property type="entry name" value="GGDEF"/>
    <property type="match status" value="1"/>
</dbReference>
<feature type="domain" description="GGDEF" evidence="7">
    <location>
        <begin position="825"/>
        <end position="958"/>
    </location>
</feature>
<dbReference type="InterPro" id="IPR013655">
    <property type="entry name" value="PAS_fold_3"/>
</dbReference>
<feature type="transmembrane region" description="Helical" evidence="2">
    <location>
        <begin position="325"/>
        <end position="345"/>
    </location>
</feature>
<keyword evidence="2" id="KW-0472">Membrane</keyword>
<reference evidence="8 9" key="1">
    <citation type="submission" date="2019-03" db="EMBL/GenBank/DDBJ databases">
        <title>Genomic Encyclopedia of Type Strains, Phase IV (KMG-IV): sequencing the most valuable type-strain genomes for metagenomic binning, comparative biology and taxonomic classification.</title>
        <authorList>
            <person name="Goeker M."/>
        </authorList>
    </citation>
    <scope>NUCLEOTIDE SEQUENCE [LARGE SCALE GENOMIC DNA]</scope>
    <source>
        <strain evidence="8 9">DSM 18401</strain>
    </source>
</reference>
<dbReference type="PANTHER" id="PTHR44757:SF2">
    <property type="entry name" value="BIOFILM ARCHITECTURE MAINTENANCE PROTEIN MBAA"/>
    <property type="match status" value="1"/>
</dbReference>
<dbReference type="SMART" id="SM00267">
    <property type="entry name" value="GGDEF"/>
    <property type="match status" value="1"/>
</dbReference>
<evidence type="ECO:0000259" key="3">
    <source>
        <dbReference type="PROSITE" id="PS50112"/>
    </source>
</evidence>
<evidence type="ECO:0000313" key="9">
    <source>
        <dbReference type="Proteomes" id="UP000295351"/>
    </source>
</evidence>
<dbReference type="NCBIfam" id="TIGR00254">
    <property type="entry name" value="GGDEF"/>
    <property type="match status" value="1"/>
</dbReference>
<dbReference type="SMART" id="SM00086">
    <property type="entry name" value="PAC"/>
    <property type="match status" value="3"/>
</dbReference>
<evidence type="ECO:0000256" key="2">
    <source>
        <dbReference type="SAM" id="Phobius"/>
    </source>
</evidence>
<dbReference type="SMART" id="SM00052">
    <property type="entry name" value="EAL"/>
    <property type="match status" value="1"/>
</dbReference>
<dbReference type="Pfam" id="PF00990">
    <property type="entry name" value="GGDEF"/>
    <property type="match status" value="1"/>
</dbReference>
<dbReference type="SUPFAM" id="SSF141868">
    <property type="entry name" value="EAL domain-like"/>
    <property type="match status" value="1"/>
</dbReference>
<evidence type="ECO:0000259" key="7">
    <source>
        <dbReference type="PROSITE" id="PS50887"/>
    </source>
</evidence>
<evidence type="ECO:0000259" key="4">
    <source>
        <dbReference type="PROSITE" id="PS50113"/>
    </source>
</evidence>
<proteinExistence type="predicted"/>
<dbReference type="Gene3D" id="2.10.70.100">
    <property type="match status" value="2"/>
</dbReference>
<dbReference type="SMART" id="SM00091">
    <property type="entry name" value="PAS"/>
    <property type="match status" value="3"/>
</dbReference>
<feature type="coiled-coil region" evidence="1">
    <location>
        <begin position="626"/>
        <end position="653"/>
    </location>
</feature>
<protein>
    <submittedName>
        <fullName evidence="8">PAS domain S-box-containing protein/diguanylate cyclase (GGDEF)-like protein</fullName>
    </submittedName>
</protein>
<dbReference type="Gene3D" id="3.30.450.20">
    <property type="entry name" value="PAS domain"/>
    <property type="match status" value="3"/>
</dbReference>
<dbReference type="CDD" id="cd00130">
    <property type="entry name" value="PAS"/>
    <property type="match status" value="2"/>
</dbReference>
<dbReference type="Gene3D" id="3.30.70.270">
    <property type="match status" value="1"/>
</dbReference>
<dbReference type="PROSITE" id="PS50113">
    <property type="entry name" value="PAC"/>
    <property type="match status" value="1"/>
</dbReference>
<keyword evidence="9" id="KW-1185">Reference proteome</keyword>
<keyword evidence="2" id="KW-0812">Transmembrane</keyword>
<feature type="domain" description="PAS" evidence="3">
    <location>
        <begin position="365"/>
        <end position="436"/>
    </location>
</feature>
<sequence>MRARPALSYRDGNASISVAYKFNLKEASRTVLRPSGIIFLHVPAALRHALASIAEWAKPSLVPAAIAGSVILTAGIVYERQNERVYRNELQNHVAGDLALVGARLQSQVNGNVAALRSVANMFAVAPEQATLQFNVFARKLMLQNTHFRRVGAAPEGKVRQAFPLDGNQHYLGTDFNRFPSFRRAAQIERSRGRPLMFGPVQFAKGGRGFNLFIPVFTTVDARHHFWGYIDGLIDERKLFTDAGLFEPDQPTLHIAQRHKTDIQLAIRDVSVPDNIVDPFLGDAEVFEKDPVLQTLDFPGGRWQLAAIPSRGWHHPPENLTQIRLIIVAAALVIIVPIFLTGGLVSERQRNIARLRARERQVQSLSQRLDIALDASKIGIWEVELSTGARNWDEQMHRLHGFPENETPNDQEWRSVLHPDDVASAKGEMDRIRAGGNDYKSQYRILMPDGSWHHIRNVGSRLTGPNGEDKLTGISWDVTEDVLLNEALKRAKEHAEIQNAELAKLTQRLDLALDSYECGLWEADLEDGLTLWDDRMHQLYGITNTGERITHETWINAIHPDDREEAEGKAARTIDENVPYSRTSRVVHPDGSVRHVQSVGKLHIGQDGRRKLVGLAFDVTEDMQMTARLRQAKEQSERQNAELEQTSRRLDLALDSYQCGLWEADLDLRRTYWDERMHQLYGLVFTDGIVTHEEWLAAMHPDDRAATVETVNHCVEHDLPYMHEARVVLPDGEIRHVRSVGKVHHGQDGGRKLIGLAFDVTEDVILKENLKAAKEQADAKNIELEQAKVRIEHNALHDPLTGLGNRRKLDDELTDIATRSETKDARVGILHIDLDRFKQINDTLGHAAGDALLVHASQVLRACVHAGDLVARIGGDEFVVVVTNTTDQVYLSALSRRIISLMQQPVEYEGHLCRFGVSIGIALAEGRSIDTAKLLVNADIALYRAKALGRNRHEFFTEALQAEIISNKRIADDILAGIENNEFVPYYQPQIDAGTLKLAGAEALIRWNHPREGLLTPDHFLKIAEDLNVMATLDRIVLEKALLDCARWAAQGLIMPKISVNVSARRLRDESLIDSLTGLSIQPGQIAFELVESIFLDESDDVVLANLERIKALGIDIEIDDFGTGHTSIVSLLKLKPKRLKIDRQLVAPILTARNEQALVRSIIEIGRSLGIEIVAEGVETMEHAEMLGLLGCDLLQGYAFARPLSRDAFLAFGSEMRWKLAS</sequence>
<dbReference type="AlphaFoldDB" id="A0A4R2D368"/>
<evidence type="ECO:0000259" key="6">
    <source>
        <dbReference type="PROSITE" id="PS50883"/>
    </source>
</evidence>
<dbReference type="InterPro" id="IPR029787">
    <property type="entry name" value="Nucleotide_cyclase"/>
</dbReference>
<dbReference type="InterPro" id="IPR000160">
    <property type="entry name" value="GGDEF_dom"/>
</dbReference>
<keyword evidence="2" id="KW-1133">Transmembrane helix</keyword>
<evidence type="ECO:0000256" key="1">
    <source>
        <dbReference type="SAM" id="Coils"/>
    </source>
</evidence>
<dbReference type="InterPro" id="IPR043128">
    <property type="entry name" value="Rev_trsase/Diguanyl_cyclase"/>
</dbReference>
<organism evidence="8 9">
    <name type="scientific">Shinella granuli</name>
    <dbReference type="NCBI Taxonomy" id="323621"/>
    <lineage>
        <taxon>Bacteria</taxon>
        <taxon>Pseudomonadati</taxon>
        <taxon>Pseudomonadota</taxon>
        <taxon>Alphaproteobacteria</taxon>
        <taxon>Hyphomicrobiales</taxon>
        <taxon>Rhizobiaceae</taxon>
        <taxon>Shinella</taxon>
    </lineage>
</organism>
<dbReference type="InterPro" id="IPR052155">
    <property type="entry name" value="Biofilm_reg_signaling"/>
</dbReference>
<evidence type="ECO:0000259" key="5">
    <source>
        <dbReference type="PROSITE" id="PS50839"/>
    </source>
</evidence>
<comment type="caution">
    <text evidence="8">The sequence shown here is derived from an EMBL/GenBank/DDBJ whole genome shotgun (WGS) entry which is preliminary data.</text>
</comment>
<dbReference type="InterPro" id="IPR000014">
    <property type="entry name" value="PAS"/>
</dbReference>
<dbReference type="SUPFAM" id="SSF55073">
    <property type="entry name" value="Nucleotide cyclase"/>
    <property type="match status" value="1"/>
</dbReference>
<dbReference type="EMBL" id="SLVX01000006">
    <property type="protein sequence ID" value="TCN45759.1"/>
    <property type="molecule type" value="Genomic_DNA"/>
</dbReference>
<name>A0A4R2D368_SHIGR</name>
<dbReference type="PROSITE" id="PS50883">
    <property type="entry name" value="EAL"/>
    <property type="match status" value="1"/>
</dbReference>
<accession>A0A4R2D368</accession>
<gene>
    <name evidence="8" type="ORF">EV665_106237</name>
</gene>